<evidence type="ECO:0000313" key="1">
    <source>
        <dbReference type="EMBL" id="MBT9312956.1"/>
    </source>
</evidence>
<protein>
    <submittedName>
        <fullName evidence="1">Uncharacterized protein</fullName>
    </submittedName>
</protein>
<reference evidence="1 2" key="1">
    <citation type="journal article" date="2021" name="Mar. Drugs">
        <title>Genome Reduction and Secondary Metabolism of the Marine Sponge-Associated Cyanobacterium Leptothoe.</title>
        <authorList>
            <person name="Konstantinou D."/>
            <person name="Popin R.V."/>
            <person name="Fewer D.P."/>
            <person name="Sivonen K."/>
            <person name="Gkelis S."/>
        </authorList>
    </citation>
    <scope>NUCLEOTIDE SEQUENCE [LARGE SCALE GENOMIC DNA]</scope>
    <source>
        <strain evidence="1 2">TAU-MAC 1615</strain>
    </source>
</reference>
<dbReference type="RefSeq" id="WP_215618855.1">
    <property type="nucleotide sequence ID" value="NZ_JADOER010000011.1"/>
</dbReference>
<evidence type="ECO:0000313" key="2">
    <source>
        <dbReference type="Proteomes" id="UP001196661"/>
    </source>
</evidence>
<dbReference type="Proteomes" id="UP001196661">
    <property type="component" value="Unassembled WGS sequence"/>
</dbReference>
<dbReference type="EMBL" id="JADOER010000011">
    <property type="protein sequence ID" value="MBT9312956.1"/>
    <property type="molecule type" value="Genomic_DNA"/>
</dbReference>
<keyword evidence="2" id="KW-1185">Reference proteome</keyword>
<proteinExistence type="predicted"/>
<organism evidence="1 2">
    <name type="scientific">Leptothoe kymatousa TAU-MAC 1615</name>
    <dbReference type="NCBI Taxonomy" id="2364775"/>
    <lineage>
        <taxon>Bacteria</taxon>
        <taxon>Bacillati</taxon>
        <taxon>Cyanobacteriota</taxon>
        <taxon>Cyanophyceae</taxon>
        <taxon>Nodosilineales</taxon>
        <taxon>Cymatolegaceae</taxon>
        <taxon>Leptothoe</taxon>
        <taxon>Leptothoe kymatousa</taxon>
    </lineage>
</organism>
<comment type="caution">
    <text evidence="1">The sequence shown here is derived from an EMBL/GenBank/DDBJ whole genome shotgun (WGS) entry which is preliminary data.</text>
</comment>
<gene>
    <name evidence="1" type="ORF">IXB28_12115</name>
</gene>
<name>A0ABS5Y567_9CYAN</name>
<sequence>MERNDFQRSLDNDFQRSLDIVVCVFKEKDITALNKVKDFLYSLPSPRETEEALAAAVLYFAKHDQQVFEWIIINQASLSPELDLFAYTRNLVRTRLIGAGWLQGKDFWFDLHSLLFNNELLKYQFVDYFRQDELALVKVMLQIKS</sequence>
<accession>A0ABS5Y567</accession>